<reference evidence="4" key="1">
    <citation type="journal article" date="2022" name="Int. J. Syst. Evol. Microbiol.">
        <title>Anaeromyxobacter oryzae sp. nov., Anaeromyxobacter diazotrophicus sp. nov. and Anaeromyxobacter paludicola sp. nov., isolated from paddy soils.</title>
        <authorList>
            <person name="Itoh H."/>
            <person name="Xu Z."/>
            <person name="Mise K."/>
            <person name="Masuda Y."/>
            <person name="Ushijima N."/>
            <person name="Hayakawa C."/>
            <person name="Shiratori Y."/>
            <person name="Senoo K."/>
        </authorList>
    </citation>
    <scope>NUCLEOTIDE SEQUENCE [LARGE SCALE GENOMIC DNA]</scope>
    <source>
        <strain evidence="4">Red232</strain>
    </source>
</reference>
<organism evidence="3 4">
    <name type="scientific">Anaeromyxobacter oryzae</name>
    <dbReference type="NCBI Taxonomy" id="2918170"/>
    <lineage>
        <taxon>Bacteria</taxon>
        <taxon>Pseudomonadati</taxon>
        <taxon>Myxococcota</taxon>
        <taxon>Myxococcia</taxon>
        <taxon>Myxococcales</taxon>
        <taxon>Cystobacterineae</taxon>
        <taxon>Anaeromyxobacteraceae</taxon>
        <taxon>Anaeromyxobacter</taxon>
    </lineage>
</organism>
<protein>
    <recommendedName>
        <fullName evidence="2">TadE-like domain-containing protein</fullName>
    </recommendedName>
</protein>
<feature type="domain" description="TadE-like" evidence="2">
    <location>
        <begin position="10"/>
        <end position="52"/>
    </location>
</feature>
<evidence type="ECO:0000256" key="1">
    <source>
        <dbReference type="SAM" id="Phobius"/>
    </source>
</evidence>
<keyword evidence="1" id="KW-1133">Transmembrane helix</keyword>
<dbReference type="Proteomes" id="UP001162891">
    <property type="component" value="Chromosome"/>
</dbReference>
<accession>A0ABM7WP19</accession>
<keyword evidence="1" id="KW-0472">Membrane</keyword>
<gene>
    <name evidence="3" type="ORF">AMOR_02000</name>
</gene>
<name>A0ABM7WP19_9BACT</name>
<keyword evidence="4" id="KW-1185">Reference proteome</keyword>
<keyword evidence="1" id="KW-0812">Transmembrane</keyword>
<feature type="transmembrane region" description="Helical" evidence="1">
    <location>
        <begin position="12"/>
        <end position="38"/>
    </location>
</feature>
<evidence type="ECO:0000259" key="2">
    <source>
        <dbReference type="Pfam" id="PF07811"/>
    </source>
</evidence>
<dbReference type="RefSeq" id="WP_248357597.1">
    <property type="nucleotide sequence ID" value="NZ_AP025591.1"/>
</dbReference>
<evidence type="ECO:0000313" key="4">
    <source>
        <dbReference type="Proteomes" id="UP001162891"/>
    </source>
</evidence>
<evidence type="ECO:0000313" key="3">
    <source>
        <dbReference type="EMBL" id="BDG01204.1"/>
    </source>
</evidence>
<sequence>MSRRSWSEQGAAAVEFALVFPVLVALLCGTIDWGYYFFTRAVVVNASREGARVGTLQFPDGVDAATQAETAARTYLENSLATPRAATAEIDTTCPRAESSCVRITYHVGGSVTGLMRLLMPDDIVAYAEMRK</sequence>
<dbReference type="Pfam" id="PF07811">
    <property type="entry name" value="TadE"/>
    <property type="match status" value="1"/>
</dbReference>
<proteinExistence type="predicted"/>
<dbReference type="InterPro" id="IPR012495">
    <property type="entry name" value="TadE-like_dom"/>
</dbReference>
<dbReference type="EMBL" id="AP025591">
    <property type="protein sequence ID" value="BDG01204.1"/>
    <property type="molecule type" value="Genomic_DNA"/>
</dbReference>